<keyword evidence="2 3" id="KW-0238">DNA-binding</keyword>
<gene>
    <name evidence="5" type="ORF">QR721_12680</name>
</gene>
<name>A0ABY9KW07_9BACI</name>
<dbReference type="Proteomes" id="UP001180087">
    <property type="component" value="Chromosome"/>
</dbReference>
<dbReference type="InterPro" id="IPR050624">
    <property type="entry name" value="HTH-type_Tx_Regulator"/>
</dbReference>
<dbReference type="EMBL" id="CP129113">
    <property type="protein sequence ID" value="WLV24482.1"/>
    <property type="molecule type" value="Genomic_DNA"/>
</dbReference>
<dbReference type="PANTHER" id="PTHR43479">
    <property type="entry name" value="ACREF/ENVCD OPERON REPRESSOR-RELATED"/>
    <property type="match status" value="1"/>
</dbReference>
<dbReference type="PANTHER" id="PTHR43479:SF11">
    <property type="entry name" value="ACREF_ENVCD OPERON REPRESSOR-RELATED"/>
    <property type="match status" value="1"/>
</dbReference>
<dbReference type="Pfam" id="PF00440">
    <property type="entry name" value="TetR_N"/>
    <property type="match status" value="1"/>
</dbReference>
<keyword evidence="6" id="KW-1185">Reference proteome</keyword>
<protein>
    <submittedName>
        <fullName evidence="5">TetR family transcriptional regulator</fullName>
    </submittedName>
</protein>
<dbReference type="InterPro" id="IPR009057">
    <property type="entry name" value="Homeodomain-like_sf"/>
</dbReference>
<evidence type="ECO:0000313" key="5">
    <source>
        <dbReference type="EMBL" id="WLV24482.1"/>
    </source>
</evidence>
<evidence type="ECO:0000259" key="4">
    <source>
        <dbReference type="PROSITE" id="PS50977"/>
    </source>
</evidence>
<dbReference type="SUPFAM" id="SSF46689">
    <property type="entry name" value="Homeodomain-like"/>
    <property type="match status" value="1"/>
</dbReference>
<organism evidence="5 6">
    <name type="scientific">Aciduricibacillus chroicocephali</name>
    <dbReference type="NCBI Taxonomy" id="3054939"/>
    <lineage>
        <taxon>Bacteria</taxon>
        <taxon>Bacillati</taxon>
        <taxon>Bacillota</taxon>
        <taxon>Bacilli</taxon>
        <taxon>Bacillales</taxon>
        <taxon>Bacillaceae</taxon>
        <taxon>Aciduricibacillus</taxon>
    </lineage>
</organism>
<dbReference type="PROSITE" id="PS50977">
    <property type="entry name" value="HTH_TETR_2"/>
    <property type="match status" value="1"/>
</dbReference>
<dbReference type="InterPro" id="IPR001647">
    <property type="entry name" value="HTH_TetR"/>
</dbReference>
<proteinExistence type="predicted"/>
<dbReference type="Pfam" id="PF17924">
    <property type="entry name" value="TetR_C_19"/>
    <property type="match status" value="1"/>
</dbReference>
<evidence type="ECO:0000313" key="6">
    <source>
        <dbReference type="Proteomes" id="UP001180087"/>
    </source>
</evidence>
<accession>A0ABY9KW07</accession>
<dbReference type="RefSeq" id="WP_348027547.1">
    <property type="nucleotide sequence ID" value="NZ_CP129113.1"/>
</dbReference>
<feature type="DNA-binding region" description="H-T-H motif" evidence="3">
    <location>
        <begin position="34"/>
        <end position="53"/>
    </location>
</feature>
<evidence type="ECO:0000256" key="2">
    <source>
        <dbReference type="ARBA" id="ARBA00023125"/>
    </source>
</evidence>
<keyword evidence="1" id="KW-0678">Repressor</keyword>
<evidence type="ECO:0000256" key="3">
    <source>
        <dbReference type="PROSITE-ProRule" id="PRU00335"/>
    </source>
</evidence>
<sequence>MPKPTFFNLAESKRDKLMEAIHTEFSRVPLNEASISNIVKEADIARGSFYQYFSGKEDAFLYMLEQFAMDSKDVFLELTKEADGNLIAGLNAFFRRFLEDIDGIDFIRNTFHNMNLQTEEVIQKIFKDEVEELRFEDVRSCVGGKYAKLSSEEFYYIMDIMLGVTVHNILHKFGNRLEIDTACEHYRRELELLEHLVK</sequence>
<reference evidence="5" key="1">
    <citation type="submission" date="2023-06" db="EMBL/GenBank/DDBJ databases">
        <title>A Treasure from Seagulls: Isolation and Description of Aciduricobacillus qingdaonensis gen. nov., sp. nov., a Rare Obligately Uric Acid-utilizing Member in the Family Bacillaceae.</title>
        <authorList>
            <person name="Liu W."/>
            <person name="Wang B."/>
        </authorList>
    </citation>
    <scope>NUCLEOTIDE SEQUENCE</scope>
    <source>
        <strain evidence="5">44XB</strain>
    </source>
</reference>
<feature type="domain" description="HTH tetR-type" evidence="4">
    <location>
        <begin position="11"/>
        <end position="71"/>
    </location>
</feature>
<evidence type="ECO:0000256" key="1">
    <source>
        <dbReference type="ARBA" id="ARBA00022491"/>
    </source>
</evidence>
<dbReference type="Gene3D" id="1.10.357.10">
    <property type="entry name" value="Tetracycline Repressor, domain 2"/>
    <property type="match status" value="1"/>
</dbReference>